<dbReference type="Pfam" id="PF17210">
    <property type="entry name" value="SdrD_B"/>
    <property type="match status" value="2"/>
</dbReference>
<gene>
    <name evidence="6" type="ORF">IPO85_08435</name>
</gene>
<dbReference type="InterPro" id="IPR026341">
    <property type="entry name" value="T9SS_type_B"/>
</dbReference>
<dbReference type="PANTHER" id="PTHR23303">
    <property type="entry name" value="CARBOXYPEPTIDASE REGULATORY REGION-CONTAINING"/>
    <property type="match status" value="1"/>
</dbReference>
<organism evidence="6 7">
    <name type="scientific">Candidatus Defluviibacterium haderslevense</name>
    <dbReference type="NCBI Taxonomy" id="2981993"/>
    <lineage>
        <taxon>Bacteria</taxon>
        <taxon>Pseudomonadati</taxon>
        <taxon>Bacteroidota</taxon>
        <taxon>Saprospiria</taxon>
        <taxon>Saprospirales</taxon>
        <taxon>Saprospiraceae</taxon>
        <taxon>Candidatus Defluviibacterium</taxon>
    </lineage>
</organism>
<feature type="domain" description="SD-repeat containing protein B" evidence="5">
    <location>
        <begin position="148"/>
        <end position="219"/>
    </location>
</feature>
<feature type="transmembrane region" description="Helical" evidence="4">
    <location>
        <begin position="7"/>
        <end position="27"/>
    </location>
</feature>
<keyword evidence="4" id="KW-1133">Transmembrane helix</keyword>
<dbReference type="Proteomes" id="UP000808349">
    <property type="component" value="Unassembled WGS sequence"/>
</dbReference>
<keyword evidence="4" id="KW-0472">Membrane</keyword>
<dbReference type="EMBL" id="JADKFW010000004">
    <property type="protein sequence ID" value="MBK9717524.1"/>
    <property type="molecule type" value="Genomic_DNA"/>
</dbReference>
<dbReference type="InterPro" id="IPR033764">
    <property type="entry name" value="Sdr_B"/>
</dbReference>
<reference evidence="6 7" key="1">
    <citation type="submission" date="2020-10" db="EMBL/GenBank/DDBJ databases">
        <title>Connecting structure to function with the recovery of over 1000 high-quality activated sludge metagenome-assembled genomes encoding full-length rRNA genes using long-read sequencing.</title>
        <authorList>
            <person name="Singleton C.M."/>
            <person name="Petriglieri F."/>
            <person name="Kristensen J.M."/>
            <person name="Kirkegaard R.H."/>
            <person name="Michaelsen T.Y."/>
            <person name="Andersen M.H."/>
            <person name="Karst S.M."/>
            <person name="Dueholm M.S."/>
            <person name="Nielsen P.H."/>
            <person name="Albertsen M."/>
        </authorList>
    </citation>
    <scope>NUCLEOTIDE SEQUENCE [LARGE SCALE GENOMIC DNA]</scope>
    <source>
        <strain evidence="6">Ribe_18-Q3-R11-54_BAT3C.373</strain>
    </source>
</reference>
<evidence type="ECO:0000256" key="3">
    <source>
        <dbReference type="ARBA" id="ARBA00022729"/>
    </source>
</evidence>
<keyword evidence="3" id="KW-0732">Signal</keyword>
<dbReference type="InterPro" id="IPR013783">
    <property type="entry name" value="Ig-like_fold"/>
</dbReference>
<evidence type="ECO:0000313" key="7">
    <source>
        <dbReference type="Proteomes" id="UP000808349"/>
    </source>
</evidence>
<dbReference type="NCBIfam" id="TIGR04131">
    <property type="entry name" value="Bac_Flav_CTERM"/>
    <property type="match status" value="1"/>
</dbReference>
<sequence>MNKQTFINVFILNLICCLSLFAGQFTVNLNAITPAPPALCSLNIDRVIIGDCEYGSRTGNQSKVIVAVFLTWTMATPGDKIQVRLKGMTKIFDPFLKGCPPYVQFILDPDGANYTIDASFVSGACSSNPYNVILPVPCDPPICLGTQAIGGKVFSDFNNNGIQESSENGIQGIEVRLYNDAKQLQAITTTKTKGLWSVDQLTAGQKMRVEYQIPSGLFDANPGLENKTRTQIASVGNCAVDLGIFQLNDLIDPQPWMVTSVFVKGDALNPMSPAYNEPTLVVNHYSTTEGGPRLGPNGNYYAASAGETGSIWGLGFQKETRMLYSGSFLKRNASLGPGGLGAVYVTDLNNFLPNPQMAPNYRYYGRTKILLNLDSFGIQTGDESTLFRNLPFSPNDASHDSSTFDKIGKWGLGDIDLNDAGDTLYVVNLYNRSLVTIAIGNPLQLPITADRVKEIPIPDPGCSIYDDWRPWGLKYRDGKIFVGGVCSAESTNNSDDLRATVYTYANGGFKKEVEFDLNYFKGFLNDNYCGTFRPWNRDFYKFSIFNDVVCGPVPVLSDIEFDSEGNMIISLGDRYGHQTGGRDYGTNTKDNLRYITFAGGDNLKLFKLKGEYLLEQNGTSGFYTTQGKNNNQGVCGGEFYFQDGFYSHQESALGSLAAHPSYNTIIATLMDPANVWSNGWSQLDNSLGTKKVNYNIYTGEYGTFGKATGLGDIELLIAASSGKGIGVSIGNYIWNDKDLDGVQDPGEPPISNIPVLIYNQKDSLIEQTVSDTNGLYYFRNLDPYTYYTIQIGADSNYINKQLILNNKSYTTTKFQSRVNFGNSENDSDASQTLPLAARYQEKIALNYLSGKDGENDFSLDFGLLPCDQIKPDTVTYVLCNYDSIKVGNSWFSISNPTGLISMPNTRGYGCDSLILVKTNFLSPTNANLDTTICKGEKLVIHNQTFDENNPTGTIKLFGGNHRGCDSTIQVQLNFYPIAASQLDTSVCTAGKIIIHNQTFDEMHTSGVIVLPGANYTGCDSSIQVNLRILPYSQSNLDTSICTGSYIVIHNQRFDETKLNGQINLSGANQFGCDSILHVNVNLLPLTKAAIDTSICPGDFVMLYNQRFDELKRNGQIIRYGANEFGCDSIIDIHLSVRPNSTRKLDTSICPGGNVTIHQQIFNEQNKSASIVLNRANQFGCDSTLNVNLRIRPEYHLLDTIESCVEYTWSVNGKNYRTSGSYRFDTVTHEGCDSNYLMQLIIHPEYHFSDTLCALGNFYWSADHRRYEESGVYEFKHRSSSGCDSIEYLVLMIAHEGEVYVPNVFSPNGDQVNDRLVVFSNEDVHMIDLFAIYDRWGELMFEQKNILPNDPQYGWDGMFRGVPVNPDVFVYIVEWRDKARGYHKVTGDATLLR</sequence>
<protein>
    <submittedName>
        <fullName evidence="6">Gliding motility-associated C-terminal domain-containing protein</fullName>
    </submittedName>
</protein>
<evidence type="ECO:0000256" key="2">
    <source>
        <dbReference type="ARBA" id="ARBA00022525"/>
    </source>
</evidence>
<evidence type="ECO:0000256" key="4">
    <source>
        <dbReference type="SAM" id="Phobius"/>
    </source>
</evidence>
<dbReference type="GO" id="GO:0005576">
    <property type="term" value="C:extracellular region"/>
    <property type="evidence" value="ECO:0007669"/>
    <property type="project" value="UniProtKB-SubCell"/>
</dbReference>
<accession>A0A9D7S8W7</accession>
<keyword evidence="4" id="KW-0812">Transmembrane</keyword>
<evidence type="ECO:0000256" key="1">
    <source>
        <dbReference type="ARBA" id="ARBA00004613"/>
    </source>
</evidence>
<proteinExistence type="predicted"/>
<name>A0A9D7S8W7_9BACT</name>
<dbReference type="PANTHER" id="PTHR23303:SF15">
    <property type="entry name" value="COLOSSIN-A"/>
    <property type="match status" value="1"/>
</dbReference>
<keyword evidence="2" id="KW-0964">Secreted</keyword>
<evidence type="ECO:0000259" key="5">
    <source>
        <dbReference type="Pfam" id="PF17210"/>
    </source>
</evidence>
<feature type="domain" description="SD-repeat containing protein B" evidence="5">
    <location>
        <begin position="728"/>
        <end position="797"/>
    </location>
</feature>
<dbReference type="Gene3D" id="2.60.40.10">
    <property type="entry name" value="Immunoglobulins"/>
    <property type="match status" value="2"/>
</dbReference>
<dbReference type="SUPFAM" id="SSF117074">
    <property type="entry name" value="Hypothetical protein PA1324"/>
    <property type="match status" value="2"/>
</dbReference>
<comment type="caution">
    <text evidence="6">The sequence shown here is derived from an EMBL/GenBank/DDBJ whole genome shotgun (WGS) entry which is preliminary data.</text>
</comment>
<dbReference type="InterPro" id="IPR051417">
    <property type="entry name" value="SDr/BOS_complex"/>
</dbReference>
<comment type="subcellular location">
    <subcellularLocation>
        <location evidence="1">Secreted</location>
    </subcellularLocation>
</comment>
<evidence type="ECO:0000313" key="6">
    <source>
        <dbReference type="EMBL" id="MBK9717524.1"/>
    </source>
</evidence>
<dbReference type="Pfam" id="PF13585">
    <property type="entry name" value="CHU_C"/>
    <property type="match status" value="1"/>
</dbReference>